<dbReference type="STRING" id="553510.B1H19_13575"/>
<dbReference type="KEGG" id="sgv:B1H19_13575"/>
<protein>
    <submittedName>
        <fullName evidence="2">DUF397 domain-containing protein</fullName>
    </submittedName>
</protein>
<dbReference type="AlphaFoldDB" id="A0A1V0TQ69"/>
<evidence type="ECO:0000313" key="3">
    <source>
        <dbReference type="Proteomes" id="UP000192726"/>
    </source>
</evidence>
<keyword evidence="3" id="KW-1185">Reference proteome</keyword>
<dbReference type="EMBL" id="CP020569">
    <property type="protein sequence ID" value="ARF55096.1"/>
    <property type="molecule type" value="Genomic_DNA"/>
</dbReference>
<dbReference type="Pfam" id="PF04149">
    <property type="entry name" value="DUF397"/>
    <property type="match status" value="1"/>
</dbReference>
<proteinExistence type="predicted"/>
<sequence>MSNLYTLPVNDDSFKNYCGGNLQSEHESCVEISALGTTGFALRDSKPEGAGKELRFTTVEMDDFVRGYAEQRGISL</sequence>
<dbReference type="OrthoDB" id="3388456at2"/>
<accession>A0A1V0TQ69</accession>
<evidence type="ECO:0000259" key="1">
    <source>
        <dbReference type="Pfam" id="PF04149"/>
    </source>
</evidence>
<evidence type="ECO:0000313" key="2">
    <source>
        <dbReference type="EMBL" id="ARF55096.1"/>
    </source>
</evidence>
<dbReference type="InterPro" id="IPR007278">
    <property type="entry name" value="DUF397"/>
</dbReference>
<feature type="domain" description="DUF397" evidence="1">
    <location>
        <begin position="25"/>
        <end position="67"/>
    </location>
</feature>
<name>A0A1V0TQ69_9ACTN</name>
<gene>
    <name evidence="2" type="ORF">B1H19_13575</name>
</gene>
<dbReference type="RefSeq" id="WP_083105008.1">
    <property type="nucleotide sequence ID" value="NZ_CP020569.1"/>
</dbReference>
<reference evidence="2 3" key="1">
    <citation type="submission" date="2017-04" db="EMBL/GenBank/DDBJ databases">
        <title>Complete Genome Sequence of Streptomyces gilvosporeus F607, a Capable Producer of Natamycin.</title>
        <authorList>
            <person name="Zong G."/>
            <person name="Zhong C."/>
            <person name="Fu J."/>
            <person name="Qin R."/>
            <person name="Cao G."/>
        </authorList>
    </citation>
    <scope>NUCLEOTIDE SEQUENCE [LARGE SCALE GENOMIC DNA]</scope>
    <source>
        <strain evidence="2 3">F607</strain>
    </source>
</reference>
<organism evidence="2 3">
    <name type="scientific">Streptomyces gilvosporeus</name>
    <dbReference type="NCBI Taxonomy" id="553510"/>
    <lineage>
        <taxon>Bacteria</taxon>
        <taxon>Bacillati</taxon>
        <taxon>Actinomycetota</taxon>
        <taxon>Actinomycetes</taxon>
        <taxon>Kitasatosporales</taxon>
        <taxon>Streptomycetaceae</taxon>
        <taxon>Streptomyces</taxon>
    </lineage>
</organism>
<dbReference type="Proteomes" id="UP000192726">
    <property type="component" value="Chromosome"/>
</dbReference>